<dbReference type="InterPro" id="IPR002545">
    <property type="entry name" value="CheW-lke_dom"/>
</dbReference>
<dbReference type="Proteomes" id="UP000238762">
    <property type="component" value="Unassembled WGS sequence"/>
</dbReference>
<name>A0A2T1C726_9CYAN</name>
<reference evidence="2 3" key="2">
    <citation type="submission" date="2018-03" db="EMBL/GenBank/DDBJ databases">
        <title>The ancient ancestry and fast evolution of plastids.</title>
        <authorList>
            <person name="Moore K.R."/>
            <person name="Magnabosco C."/>
            <person name="Momper L."/>
            <person name="Gold D.A."/>
            <person name="Bosak T."/>
            <person name="Fournier G.P."/>
        </authorList>
    </citation>
    <scope>NUCLEOTIDE SEQUENCE [LARGE SCALE GENOMIC DNA]</scope>
    <source>
        <strain evidence="2 3">CCAP 1448/3</strain>
    </source>
</reference>
<dbReference type="AlphaFoldDB" id="A0A2T1C726"/>
<accession>A0A2T1C726</accession>
<reference evidence="2 3" key="1">
    <citation type="submission" date="2018-02" db="EMBL/GenBank/DDBJ databases">
        <authorList>
            <person name="Cohen D.B."/>
            <person name="Kent A.D."/>
        </authorList>
    </citation>
    <scope>NUCLEOTIDE SEQUENCE [LARGE SCALE GENOMIC DNA]</scope>
    <source>
        <strain evidence="2 3">CCAP 1448/3</strain>
    </source>
</reference>
<comment type="caution">
    <text evidence="2">The sequence shown here is derived from an EMBL/GenBank/DDBJ whole genome shotgun (WGS) entry which is preliminary data.</text>
</comment>
<gene>
    <name evidence="2" type="ORF">C7B64_05380</name>
</gene>
<dbReference type="OrthoDB" id="573824at2"/>
<dbReference type="InterPro" id="IPR036061">
    <property type="entry name" value="CheW-like_dom_sf"/>
</dbReference>
<evidence type="ECO:0000313" key="3">
    <source>
        <dbReference type="Proteomes" id="UP000238762"/>
    </source>
</evidence>
<dbReference type="Pfam" id="PF01584">
    <property type="entry name" value="CheW"/>
    <property type="match status" value="1"/>
</dbReference>
<feature type="domain" description="CheW-like" evidence="1">
    <location>
        <begin position="11"/>
        <end position="106"/>
    </location>
</feature>
<protein>
    <recommendedName>
        <fullName evidence="1">CheW-like domain-containing protein</fullName>
    </recommendedName>
</protein>
<sequence length="146" mass="16163">MSNSITVDRRFILTQVDRVTLVFPAHLVAETLLVERTRVLNLPFYDSAIAGCFHAGGKIVPLVSPAQFLGVQTNLMREFLTVVCLGESAEHLAGVGVLVDRLLGSRMGEKLFSMADSDRPTQEQLFEPKLFPKELFQPQRLHGLAA</sequence>
<keyword evidence="3" id="KW-1185">Reference proteome</keyword>
<organism evidence="2 3">
    <name type="scientific">Merismopedia glauca CCAP 1448/3</name>
    <dbReference type="NCBI Taxonomy" id="1296344"/>
    <lineage>
        <taxon>Bacteria</taxon>
        <taxon>Bacillati</taxon>
        <taxon>Cyanobacteriota</taxon>
        <taxon>Cyanophyceae</taxon>
        <taxon>Synechococcales</taxon>
        <taxon>Merismopediaceae</taxon>
        <taxon>Merismopedia</taxon>
    </lineage>
</organism>
<evidence type="ECO:0000313" key="2">
    <source>
        <dbReference type="EMBL" id="PSB04070.1"/>
    </source>
</evidence>
<dbReference type="GO" id="GO:0007165">
    <property type="term" value="P:signal transduction"/>
    <property type="evidence" value="ECO:0007669"/>
    <property type="project" value="InterPro"/>
</dbReference>
<proteinExistence type="predicted"/>
<dbReference type="GO" id="GO:0006935">
    <property type="term" value="P:chemotaxis"/>
    <property type="evidence" value="ECO:0007669"/>
    <property type="project" value="InterPro"/>
</dbReference>
<dbReference type="RefSeq" id="WP_106287629.1">
    <property type="nucleotide sequence ID" value="NZ_CAWNTC010000216.1"/>
</dbReference>
<dbReference type="EMBL" id="PVWJ01000018">
    <property type="protein sequence ID" value="PSB04070.1"/>
    <property type="molecule type" value="Genomic_DNA"/>
</dbReference>
<dbReference type="SUPFAM" id="SSF50341">
    <property type="entry name" value="CheW-like"/>
    <property type="match status" value="1"/>
</dbReference>
<evidence type="ECO:0000259" key="1">
    <source>
        <dbReference type="Pfam" id="PF01584"/>
    </source>
</evidence>